<evidence type="ECO:0000256" key="1">
    <source>
        <dbReference type="ARBA" id="ARBA00023235"/>
    </source>
</evidence>
<dbReference type="EMBL" id="RBNJ01001182">
    <property type="protein sequence ID" value="RUS33462.1"/>
    <property type="molecule type" value="Genomic_DNA"/>
</dbReference>
<evidence type="ECO:0000313" key="3">
    <source>
        <dbReference type="Proteomes" id="UP000274822"/>
    </source>
</evidence>
<dbReference type="InterPro" id="IPR023750">
    <property type="entry name" value="RbsD-like_sf"/>
</dbReference>
<dbReference type="GO" id="GO:0005996">
    <property type="term" value="P:monosaccharide metabolic process"/>
    <property type="evidence" value="ECO:0007669"/>
    <property type="project" value="InterPro"/>
</dbReference>
<keyword evidence="3" id="KW-1185">Reference proteome</keyword>
<dbReference type="GO" id="GO:0048029">
    <property type="term" value="F:monosaccharide binding"/>
    <property type="evidence" value="ECO:0007669"/>
    <property type="project" value="InterPro"/>
</dbReference>
<dbReference type="AlphaFoldDB" id="A0A433QUJ0"/>
<organism evidence="2 3">
    <name type="scientific">Jimgerdemannia flammicorona</name>
    <dbReference type="NCBI Taxonomy" id="994334"/>
    <lineage>
        <taxon>Eukaryota</taxon>
        <taxon>Fungi</taxon>
        <taxon>Fungi incertae sedis</taxon>
        <taxon>Mucoromycota</taxon>
        <taxon>Mucoromycotina</taxon>
        <taxon>Endogonomycetes</taxon>
        <taxon>Endogonales</taxon>
        <taxon>Endogonaceae</taxon>
        <taxon>Jimgerdemannia</taxon>
    </lineage>
</organism>
<keyword evidence="1" id="KW-0413">Isomerase</keyword>
<proteinExistence type="predicted"/>
<gene>
    <name evidence="2" type="ORF">BC938DRAFT_471547</name>
</gene>
<sequence>MLLPGLGHPDILSVLAKAGPGDYVVLGNGDYPLETQTYKGATKVDLNLRLGQVLVTDVLEAILTVVSVERAFVQYESLDVFKTLLMGKSCQGLDPQVLPLEVPIIRNIAMSENTVLAVASGDQRSSNIVLILDKKYH</sequence>
<dbReference type="Pfam" id="PF05025">
    <property type="entry name" value="RbsD_FucU"/>
    <property type="match status" value="1"/>
</dbReference>
<dbReference type="Gene3D" id="3.40.1650.10">
    <property type="entry name" value="RbsD-like domain"/>
    <property type="match status" value="1"/>
</dbReference>
<dbReference type="GO" id="GO:0016853">
    <property type="term" value="F:isomerase activity"/>
    <property type="evidence" value="ECO:0007669"/>
    <property type="project" value="UniProtKB-KW"/>
</dbReference>
<name>A0A433QUJ0_9FUNG</name>
<dbReference type="InterPro" id="IPR007721">
    <property type="entry name" value="RbsD_FucU"/>
</dbReference>
<dbReference type="SUPFAM" id="SSF102546">
    <property type="entry name" value="RbsD-like"/>
    <property type="match status" value="1"/>
</dbReference>
<protein>
    <submittedName>
        <fullName evidence="2">Uncharacterized protein</fullName>
    </submittedName>
</protein>
<comment type="caution">
    <text evidence="2">The sequence shown here is derived from an EMBL/GenBank/DDBJ whole genome shotgun (WGS) entry which is preliminary data.</text>
</comment>
<accession>A0A433QUJ0</accession>
<dbReference type="Proteomes" id="UP000274822">
    <property type="component" value="Unassembled WGS sequence"/>
</dbReference>
<reference evidence="2 3" key="1">
    <citation type="journal article" date="2018" name="New Phytol.">
        <title>Phylogenomics of Endogonaceae and evolution of mycorrhizas within Mucoromycota.</title>
        <authorList>
            <person name="Chang Y."/>
            <person name="Desiro A."/>
            <person name="Na H."/>
            <person name="Sandor L."/>
            <person name="Lipzen A."/>
            <person name="Clum A."/>
            <person name="Barry K."/>
            <person name="Grigoriev I.V."/>
            <person name="Martin F.M."/>
            <person name="Stajich J.E."/>
            <person name="Smith M.E."/>
            <person name="Bonito G."/>
            <person name="Spatafora J.W."/>
        </authorList>
    </citation>
    <scope>NUCLEOTIDE SEQUENCE [LARGE SCALE GENOMIC DNA]</scope>
    <source>
        <strain evidence="2 3">AD002</strain>
    </source>
</reference>
<evidence type="ECO:0000313" key="2">
    <source>
        <dbReference type="EMBL" id="RUS33462.1"/>
    </source>
</evidence>